<keyword evidence="2" id="KW-0472">Membrane</keyword>
<feature type="region of interest" description="Disordered" evidence="1">
    <location>
        <begin position="574"/>
        <end position="624"/>
    </location>
</feature>
<evidence type="ECO:0000256" key="2">
    <source>
        <dbReference type="SAM" id="Phobius"/>
    </source>
</evidence>
<keyword evidence="4" id="KW-1185">Reference proteome</keyword>
<feature type="transmembrane region" description="Helical" evidence="2">
    <location>
        <begin position="254"/>
        <end position="278"/>
    </location>
</feature>
<organism evidence="3 4">
    <name type="scientific">Puccinia coronata f. sp. avenae</name>
    <dbReference type="NCBI Taxonomy" id="200324"/>
    <lineage>
        <taxon>Eukaryota</taxon>
        <taxon>Fungi</taxon>
        <taxon>Dikarya</taxon>
        <taxon>Basidiomycota</taxon>
        <taxon>Pucciniomycotina</taxon>
        <taxon>Pucciniomycetes</taxon>
        <taxon>Pucciniales</taxon>
        <taxon>Pucciniaceae</taxon>
        <taxon>Puccinia</taxon>
    </lineage>
</organism>
<evidence type="ECO:0000313" key="3">
    <source>
        <dbReference type="EMBL" id="PLW13174.1"/>
    </source>
</evidence>
<evidence type="ECO:0000313" key="4">
    <source>
        <dbReference type="Proteomes" id="UP000235388"/>
    </source>
</evidence>
<comment type="caution">
    <text evidence="3">The sequence shown here is derived from an EMBL/GenBank/DDBJ whole genome shotgun (WGS) entry which is preliminary data.</text>
</comment>
<keyword evidence="2" id="KW-0812">Transmembrane</keyword>
<evidence type="ECO:0000256" key="1">
    <source>
        <dbReference type="SAM" id="MobiDB-lite"/>
    </source>
</evidence>
<accession>A0A2N5SIY3</accession>
<proteinExistence type="predicted"/>
<feature type="transmembrane region" description="Helical" evidence="2">
    <location>
        <begin position="67"/>
        <end position="88"/>
    </location>
</feature>
<name>A0A2N5SIY3_9BASI</name>
<gene>
    <name evidence="3" type="ORF">PCANC_18637</name>
</gene>
<feature type="transmembrane region" description="Helical" evidence="2">
    <location>
        <begin position="299"/>
        <end position="318"/>
    </location>
</feature>
<keyword evidence="2" id="KW-1133">Transmembrane helix</keyword>
<dbReference type="OrthoDB" id="2498031at2759"/>
<dbReference type="EMBL" id="PGCJ01000958">
    <property type="protein sequence ID" value="PLW13174.1"/>
    <property type="molecule type" value="Genomic_DNA"/>
</dbReference>
<reference evidence="3 4" key="1">
    <citation type="submission" date="2017-11" db="EMBL/GenBank/DDBJ databases">
        <title>De novo assembly and phasing of dikaryotic genomes from two isolates of Puccinia coronata f. sp. avenae, the causal agent of oat crown rust.</title>
        <authorList>
            <person name="Miller M.E."/>
            <person name="Zhang Y."/>
            <person name="Omidvar V."/>
            <person name="Sperschneider J."/>
            <person name="Schwessinger B."/>
            <person name="Raley C."/>
            <person name="Palmer J.M."/>
            <person name="Garnica D."/>
            <person name="Upadhyaya N."/>
            <person name="Rathjen J."/>
            <person name="Taylor J.M."/>
            <person name="Park R.F."/>
            <person name="Dodds P.N."/>
            <person name="Hirsch C.D."/>
            <person name="Kianian S.F."/>
            <person name="Figueroa M."/>
        </authorList>
    </citation>
    <scope>NUCLEOTIDE SEQUENCE [LARGE SCALE GENOMIC DNA]</scope>
    <source>
        <strain evidence="3">12NC29</strain>
    </source>
</reference>
<sequence length="624" mass="70408">MSNNWTAFSKSRDGGEQEDEEVIAVVSPSRVNLQKAYESLCIIGVVFTSILLISHTFGRRKQKRHPIVIAFIATALLNYWNALLPWLFHFLATQNSSSPSQNLAVLQQDRYAHFACRINAVLASYLQTVIPSFAAAFVGEALRITWQVSKMTYSNSLSSFTDYSITTHQLLNSTTEQKDRKKTFSVDDEDHANFHFPSPLPKVDNMTDIKHDLMSHEHTFRNMVETPDILTPPGSLQYSKGSILKCSMEKKWKWPFILCLVPTLCGLPQLLLILVSYLQTGKAWISIDIISCRVRSEAAAALGVITLLFVLSLTALLSGIMLSILLRIPQSIAGCLVIAVMFFASEPHYRAALDLFGVINPIVSAFVLTDWEFFTIWNYWISSFLKILLGSKSIDCPAQSLPTLSNRAANKFRHCNTSTEGAYGNWTPPKPSYKRTHRLVSMSSIGDSDIGEGDNLWARLSRQVTVTRPSRFRSLRKMTLRRRSGGPTRQNTTKKRRRVGVFFKRLSNFPRQSVPPEKLKTRVCPSDFSYRAEHSQGSQEVPKERSNVSFVPEKTSGPETSKVQYFETFILQMDSEPSQKSQQQYMDDVVPSRGSPVGSSKRKTSADYSEMKGKPKYRQASKSF</sequence>
<feature type="region of interest" description="Disordered" evidence="1">
    <location>
        <begin position="530"/>
        <end position="559"/>
    </location>
</feature>
<feature type="compositionally biased region" description="Basic residues" evidence="1">
    <location>
        <begin position="614"/>
        <end position="624"/>
    </location>
</feature>
<feature type="transmembrane region" description="Helical" evidence="2">
    <location>
        <begin position="355"/>
        <end position="380"/>
    </location>
</feature>
<dbReference type="Proteomes" id="UP000235388">
    <property type="component" value="Unassembled WGS sequence"/>
</dbReference>
<protein>
    <submittedName>
        <fullName evidence="3">Uncharacterized protein</fullName>
    </submittedName>
</protein>
<feature type="transmembrane region" description="Helical" evidence="2">
    <location>
        <begin position="36"/>
        <end position="55"/>
    </location>
</feature>
<dbReference type="AlphaFoldDB" id="A0A2N5SIY3"/>
<feature type="transmembrane region" description="Helical" evidence="2">
    <location>
        <begin position="324"/>
        <end position="343"/>
    </location>
</feature>
<feature type="compositionally biased region" description="Polar residues" evidence="1">
    <location>
        <begin position="575"/>
        <end position="585"/>
    </location>
</feature>